<keyword evidence="1 6" id="KW-0732">Signal</keyword>
<dbReference type="OrthoDB" id="430826at2759"/>
<keyword evidence="9" id="KW-1185">Reference proteome</keyword>
<feature type="domain" description="Laminin IV type A" evidence="7">
    <location>
        <begin position="244"/>
        <end position="377"/>
    </location>
</feature>
<sequence>MPINLHNPFPLLVALLWHVKGDLDNIYPPSYKTNPIARHVTVTVLPQTPTVLTLSGHEDSSRALEYYIESLPDRGSLYETSQSYRSFGAAPYTAPVQLEEYMLPFKVTDAYARIAYVPPTDIVDDVEGSWAHVHYTVREPVANIISDPGTVIFANGRGFVSSSAFTEDCQGWTIEDNGNQVTAPEHQPFTLGVLDRYCLGYDDIMYTDFTDGSDRLQWKFVAPQFNPLYNLTASTVYRSEHLRGAYGGQLTFTVRSTYGDFAPDLLNKQNIWVTLECAVCNNDRGLRIVRETQVGGLTWDGNEQTVSLRLATGENWKKDPLNLALPLTDATECEMAAVLWKLSKVKILGDFTKSGEGVGIDDVSVSHANAALSGASAVNTPSAFPLECQKGCTYVRRLSSLVVLAEAKCRDLEVALQYAGVAAPPCLATEDEEVSQSAAAEEEEEQDSSSTMLSYTDEGRGGMVASEKLGGIDGAGSSRWSEFEGLKSASELRRLEEDEQSSTVDISSIAPMRRVEPSGADDYSRLSLMTGREDPPFSDLTPAIERLPQHPAHAPASKRRSSVPGLDSSCVLETSRPLAVGINNKPAKRQASRGFYCIEADDGDCSGGGGGALADTWFATGTNANRHLSLRTHRLGLLPRQQHSGGGGAQTSRAAIELNSLNASVAEFPRRMQYSREAATTTTANQPTRSRLKFGYEPSVSTDVAPGLETYLKQIGSSFTARSNHHGRAKESGENESPSRVRERLLFEMMKVYDDAAHNDDSIIN</sequence>
<accession>A0A7J6M7A4</accession>
<evidence type="ECO:0000256" key="3">
    <source>
        <dbReference type="ARBA" id="ARBA00023157"/>
    </source>
</evidence>
<name>A0A7J6M7A4_PERCH</name>
<evidence type="ECO:0000313" key="8">
    <source>
        <dbReference type="EMBL" id="KAF4667020.1"/>
    </source>
</evidence>
<evidence type="ECO:0000256" key="1">
    <source>
        <dbReference type="ARBA" id="ARBA00022729"/>
    </source>
</evidence>
<keyword evidence="4" id="KW-0325">Glycoprotein</keyword>
<evidence type="ECO:0000256" key="2">
    <source>
        <dbReference type="ARBA" id="ARBA00022737"/>
    </source>
</evidence>
<feature type="region of interest" description="Disordered" evidence="5">
    <location>
        <begin position="721"/>
        <end position="740"/>
    </location>
</feature>
<evidence type="ECO:0000259" key="7">
    <source>
        <dbReference type="Pfam" id="PF00052"/>
    </source>
</evidence>
<proteinExistence type="predicted"/>
<dbReference type="AlphaFoldDB" id="A0A7J6M7A4"/>
<dbReference type="InterPro" id="IPR000034">
    <property type="entry name" value="Laminin_IV"/>
</dbReference>
<reference evidence="8 9" key="1">
    <citation type="submission" date="2020-04" db="EMBL/GenBank/DDBJ databases">
        <title>Perkinsus chesapeaki whole genome sequence.</title>
        <authorList>
            <person name="Bogema D.R."/>
        </authorList>
    </citation>
    <scope>NUCLEOTIDE SEQUENCE [LARGE SCALE GENOMIC DNA]</scope>
    <source>
        <strain evidence="8">ATCC PRA-425</strain>
    </source>
</reference>
<feature type="region of interest" description="Disordered" evidence="5">
    <location>
        <begin position="430"/>
        <end position="456"/>
    </location>
</feature>
<organism evidence="8 9">
    <name type="scientific">Perkinsus chesapeaki</name>
    <name type="common">Clam parasite</name>
    <name type="synonym">Perkinsus andrewsi</name>
    <dbReference type="NCBI Taxonomy" id="330153"/>
    <lineage>
        <taxon>Eukaryota</taxon>
        <taxon>Sar</taxon>
        <taxon>Alveolata</taxon>
        <taxon>Perkinsozoa</taxon>
        <taxon>Perkinsea</taxon>
        <taxon>Perkinsida</taxon>
        <taxon>Perkinsidae</taxon>
        <taxon>Perkinsus</taxon>
    </lineage>
</organism>
<feature type="chain" id="PRO_5029704117" description="Laminin IV type A domain-containing protein" evidence="6">
    <location>
        <begin position="22"/>
        <end position="765"/>
    </location>
</feature>
<evidence type="ECO:0000256" key="4">
    <source>
        <dbReference type="ARBA" id="ARBA00023180"/>
    </source>
</evidence>
<feature type="compositionally biased region" description="Acidic residues" evidence="5">
    <location>
        <begin position="430"/>
        <end position="447"/>
    </location>
</feature>
<dbReference type="Proteomes" id="UP000591131">
    <property type="component" value="Unassembled WGS sequence"/>
</dbReference>
<keyword evidence="2" id="KW-0677">Repeat</keyword>
<feature type="signal peptide" evidence="6">
    <location>
        <begin position="1"/>
        <end position="21"/>
    </location>
</feature>
<evidence type="ECO:0000313" key="9">
    <source>
        <dbReference type="Proteomes" id="UP000591131"/>
    </source>
</evidence>
<gene>
    <name evidence="8" type="ORF">FOL47_003810</name>
</gene>
<feature type="compositionally biased region" description="Basic and acidic residues" evidence="5">
    <location>
        <begin position="729"/>
        <end position="740"/>
    </location>
</feature>
<dbReference type="EMBL" id="JAAPAO010000221">
    <property type="protein sequence ID" value="KAF4667020.1"/>
    <property type="molecule type" value="Genomic_DNA"/>
</dbReference>
<evidence type="ECO:0000256" key="6">
    <source>
        <dbReference type="SAM" id="SignalP"/>
    </source>
</evidence>
<keyword evidence="3" id="KW-1015">Disulfide bond</keyword>
<dbReference type="Pfam" id="PF00052">
    <property type="entry name" value="Laminin_B"/>
    <property type="match status" value="1"/>
</dbReference>
<protein>
    <recommendedName>
        <fullName evidence="7">Laminin IV type A domain-containing protein</fullName>
    </recommendedName>
</protein>
<evidence type="ECO:0000256" key="5">
    <source>
        <dbReference type="SAM" id="MobiDB-lite"/>
    </source>
</evidence>
<comment type="caution">
    <text evidence="8">The sequence shown here is derived from an EMBL/GenBank/DDBJ whole genome shotgun (WGS) entry which is preliminary data.</text>
</comment>